<comment type="caution">
    <text evidence="4">The sequence shown here is derived from an EMBL/GenBank/DDBJ whole genome shotgun (WGS) entry which is preliminary data.</text>
</comment>
<dbReference type="Proteomes" id="UP001362999">
    <property type="component" value="Unassembled WGS sequence"/>
</dbReference>
<keyword evidence="2" id="KW-1133">Transmembrane helix</keyword>
<feature type="chain" id="PRO_5043429689" description="Transmembrane protein" evidence="3">
    <location>
        <begin position="20"/>
        <end position="345"/>
    </location>
</feature>
<evidence type="ECO:0000256" key="3">
    <source>
        <dbReference type="SAM" id="SignalP"/>
    </source>
</evidence>
<feature type="transmembrane region" description="Helical" evidence="2">
    <location>
        <begin position="214"/>
        <end position="237"/>
    </location>
</feature>
<keyword evidence="2" id="KW-0812">Transmembrane</keyword>
<accession>A0AAW0EJ62</accession>
<dbReference type="AlphaFoldDB" id="A0AAW0EJ62"/>
<organism evidence="4 5">
    <name type="scientific">Favolaschia claudopus</name>
    <dbReference type="NCBI Taxonomy" id="2862362"/>
    <lineage>
        <taxon>Eukaryota</taxon>
        <taxon>Fungi</taxon>
        <taxon>Dikarya</taxon>
        <taxon>Basidiomycota</taxon>
        <taxon>Agaricomycotina</taxon>
        <taxon>Agaricomycetes</taxon>
        <taxon>Agaricomycetidae</taxon>
        <taxon>Agaricales</taxon>
        <taxon>Marasmiineae</taxon>
        <taxon>Mycenaceae</taxon>
        <taxon>Favolaschia</taxon>
    </lineage>
</organism>
<keyword evidence="3" id="KW-0732">Signal</keyword>
<evidence type="ECO:0008006" key="6">
    <source>
        <dbReference type="Google" id="ProtNLM"/>
    </source>
</evidence>
<gene>
    <name evidence="4" type="ORF">R3P38DRAFT_2825556</name>
</gene>
<name>A0AAW0EJ62_9AGAR</name>
<keyword evidence="5" id="KW-1185">Reference proteome</keyword>
<dbReference type="EMBL" id="JAWWNJ010000001">
    <property type="protein sequence ID" value="KAK7064618.1"/>
    <property type="molecule type" value="Genomic_DNA"/>
</dbReference>
<evidence type="ECO:0000256" key="1">
    <source>
        <dbReference type="SAM" id="MobiDB-lite"/>
    </source>
</evidence>
<feature type="signal peptide" evidence="3">
    <location>
        <begin position="1"/>
        <end position="19"/>
    </location>
</feature>
<dbReference type="Gene3D" id="2.60.120.260">
    <property type="entry name" value="Galactose-binding domain-like"/>
    <property type="match status" value="1"/>
</dbReference>
<feature type="region of interest" description="Disordered" evidence="1">
    <location>
        <begin position="299"/>
        <end position="345"/>
    </location>
</feature>
<keyword evidence="2" id="KW-0472">Membrane</keyword>
<protein>
    <recommendedName>
        <fullName evidence="6">Transmembrane protein</fullName>
    </recommendedName>
</protein>
<evidence type="ECO:0000313" key="4">
    <source>
        <dbReference type="EMBL" id="KAK7064618.1"/>
    </source>
</evidence>
<evidence type="ECO:0000313" key="5">
    <source>
        <dbReference type="Proteomes" id="UP001362999"/>
    </source>
</evidence>
<reference evidence="4 5" key="1">
    <citation type="journal article" date="2024" name="J Genomics">
        <title>Draft genome sequencing and assembly of Favolaschia claudopus CIRM-BRFM 2984 isolated from oak limbs.</title>
        <authorList>
            <person name="Navarro D."/>
            <person name="Drula E."/>
            <person name="Chaduli D."/>
            <person name="Cazenave R."/>
            <person name="Ahrendt S."/>
            <person name="Wang J."/>
            <person name="Lipzen A."/>
            <person name="Daum C."/>
            <person name="Barry K."/>
            <person name="Grigoriev I.V."/>
            <person name="Favel A."/>
            <person name="Rosso M.N."/>
            <person name="Martin F."/>
        </authorList>
    </citation>
    <scope>NUCLEOTIDE SEQUENCE [LARGE SCALE GENOMIC DNA]</scope>
    <source>
        <strain evidence="4 5">CIRM-BRFM 2984</strain>
    </source>
</reference>
<proteinExistence type="predicted"/>
<sequence>MLPFFSFFAVFSWFFCSHALLLNTTIDDTTGDPTTGAQIVYTPQDAWTDSQVISCGSRCPPEIPNMVNLGGRSYHNSTFSADSGKHPNVPLTAAIQFNGSAVYVYCALPRETNANADFTFYLDGVVVGTFQHSPDGTAGFDYTVPVYVNTSITPGPHTLTLQNGQQGGVQSVMILDSIVYTSDAEAGTAASLNGASDPTSSPSAATKRNGPSSAALAAIAVLILAVVVALVILGVCIHHRRRHRREIYAKYMPKGAVHAFPPDITPAPSRAMTMTMAPGALAPLPPVYAGAGGSGGGNWWVGRDQKSRDRPPVGIHRPFEDLDPSQAGFQHPPAWERKTSYQYEM</sequence>
<evidence type="ECO:0000256" key="2">
    <source>
        <dbReference type="SAM" id="Phobius"/>
    </source>
</evidence>